<dbReference type="EMBL" id="AFZE01000008">
    <property type="protein sequence ID" value="EHL15896.1"/>
    <property type="molecule type" value="Genomic_DNA"/>
</dbReference>
<sequence>MKIKKWVIPLFTVIFLVIFFKVAGFDEIKKIVYEYSHPVRYENIVDKYSKLYNVDKELIYAIIQNESKFYTFAKSKTGSKGLMQVSDVTYEHAKNVIDIKRDDIYDKETNIEVGVWYLSHLISRFKNEKYAILAYNAGPENISEWINRGFLDVSKEYTSWNIPFIETGMYIEKVIKSKEYYSKLFVSGKYK</sequence>
<dbReference type="Pfam" id="PF01464">
    <property type="entry name" value="SLT"/>
    <property type="match status" value="1"/>
</dbReference>
<dbReference type="PANTHER" id="PTHR37423:SF2">
    <property type="entry name" value="MEMBRANE-BOUND LYTIC MUREIN TRANSGLYCOSYLASE C"/>
    <property type="match status" value="1"/>
</dbReference>
<protein>
    <recommendedName>
        <fullName evidence="1">Transglycosylase SLT domain-containing protein</fullName>
    </recommendedName>
</protein>
<gene>
    <name evidence="2" type="ORF">HMPREF9629_01610</name>
</gene>
<accession>G9WZK9</accession>
<dbReference type="RefSeq" id="WP_009525839.1">
    <property type="nucleotide sequence ID" value="NZ_JBQMYE010000018.1"/>
</dbReference>
<dbReference type="BioCyc" id="EBAC796937-HMP:GMGH-1615-MONOMER"/>
<feature type="domain" description="Transglycosylase SLT" evidence="1">
    <location>
        <begin position="45"/>
        <end position="148"/>
    </location>
</feature>
<dbReference type="Gene3D" id="1.10.530.10">
    <property type="match status" value="1"/>
</dbReference>
<evidence type="ECO:0000259" key="1">
    <source>
        <dbReference type="Pfam" id="PF01464"/>
    </source>
</evidence>
<proteinExistence type="predicted"/>
<dbReference type="PANTHER" id="PTHR37423">
    <property type="entry name" value="SOLUBLE LYTIC MUREIN TRANSGLYCOSYLASE-RELATED"/>
    <property type="match status" value="1"/>
</dbReference>
<dbReference type="AlphaFoldDB" id="G9WZK9"/>
<reference evidence="2 3" key="1">
    <citation type="submission" date="2011-08" db="EMBL/GenBank/DDBJ databases">
        <title>The Genome Sequence of Eubacteriaceae bacterium ACC19a.</title>
        <authorList>
            <consortium name="The Broad Institute Genome Sequencing Platform"/>
            <person name="Earl A."/>
            <person name="Ward D."/>
            <person name="Feldgarden M."/>
            <person name="Gevers D."/>
            <person name="Sizova M."/>
            <person name="Hazen A."/>
            <person name="Epstein S."/>
            <person name="Young S.K."/>
            <person name="Zeng Q."/>
            <person name="Gargeya S."/>
            <person name="Fitzgerald M."/>
            <person name="Haas B."/>
            <person name="Abouelleil A."/>
            <person name="Alvarado L."/>
            <person name="Arachchi H.M."/>
            <person name="Berlin A."/>
            <person name="Brown A."/>
            <person name="Chapman S.B."/>
            <person name="Chen Z."/>
            <person name="Dunbar C."/>
            <person name="Freedman E."/>
            <person name="Gearin G."/>
            <person name="Gellesch M."/>
            <person name="Goldberg J."/>
            <person name="Griggs A."/>
            <person name="Gujja S."/>
            <person name="Heiman D."/>
            <person name="Howarth C."/>
            <person name="Larson L."/>
            <person name="Lui A."/>
            <person name="MacDonald P.J.P."/>
            <person name="Montmayeur A."/>
            <person name="Murphy C."/>
            <person name="Neiman D."/>
            <person name="Pearson M."/>
            <person name="Priest M."/>
            <person name="Roberts A."/>
            <person name="Saif S."/>
            <person name="Shea T."/>
            <person name="Shenoy N."/>
            <person name="Sisk P."/>
            <person name="Stolte C."/>
            <person name="Sykes S."/>
            <person name="Wortman J."/>
            <person name="Nusbaum C."/>
            <person name="Birren B."/>
        </authorList>
    </citation>
    <scope>NUCLEOTIDE SEQUENCE [LARGE SCALE GENOMIC DNA]</scope>
    <source>
        <strain evidence="2 3">ACC19a</strain>
    </source>
</reference>
<dbReference type="InterPro" id="IPR023346">
    <property type="entry name" value="Lysozyme-like_dom_sf"/>
</dbReference>
<dbReference type="InterPro" id="IPR008258">
    <property type="entry name" value="Transglycosylase_SLT_dom_1"/>
</dbReference>
<comment type="caution">
    <text evidence="2">The sequence shown here is derived from an EMBL/GenBank/DDBJ whole genome shotgun (WGS) entry which is preliminary data.</text>
</comment>
<dbReference type="CDD" id="cd16896">
    <property type="entry name" value="LT_Slt70-like"/>
    <property type="match status" value="1"/>
</dbReference>
<dbReference type="SUPFAM" id="SSF53955">
    <property type="entry name" value="Lysozyme-like"/>
    <property type="match status" value="1"/>
</dbReference>
<dbReference type="Proteomes" id="UP000006437">
    <property type="component" value="Unassembled WGS sequence"/>
</dbReference>
<organism evidence="2 3">
    <name type="scientific">Peptoanaerobacter stomatis</name>
    <dbReference type="NCBI Taxonomy" id="796937"/>
    <lineage>
        <taxon>Bacteria</taxon>
        <taxon>Bacillati</taxon>
        <taxon>Bacillota</taxon>
        <taxon>Clostridia</taxon>
        <taxon>Peptostreptococcales</taxon>
        <taxon>Filifactoraceae</taxon>
        <taxon>Peptoanaerobacter</taxon>
    </lineage>
</organism>
<dbReference type="HOGENOM" id="CLU_065765_7_0_9"/>
<evidence type="ECO:0000313" key="3">
    <source>
        <dbReference type="Proteomes" id="UP000006437"/>
    </source>
</evidence>
<evidence type="ECO:0000313" key="2">
    <source>
        <dbReference type="EMBL" id="EHL15896.1"/>
    </source>
</evidence>
<name>G9WZK9_9FIRM</name>